<dbReference type="VEuPathDB" id="TrichDB:TVAGG3_0675720"/>
<dbReference type="Gene3D" id="3.30.70.330">
    <property type="match status" value="1"/>
</dbReference>
<dbReference type="GO" id="GO:0003723">
    <property type="term" value="F:RNA binding"/>
    <property type="evidence" value="ECO:0007669"/>
    <property type="project" value="InterPro"/>
</dbReference>
<name>A2EGF6_TRIV3</name>
<accession>A2EGF6</accession>
<dbReference type="CDD" id="cd00590">
    <property type="entry name" value="RRM_SF"/>
    <property type="match status" value="1"/>
</dbReference>
<reference evidence="2" key="2">
    <citation type="journal article" date="2007" name="Science">
        <title>Draft genome sequence of the sexually transmitted pathogen Trichomonas vaginalis.</title>
        <authorList>
            <person name="Carlton J.M."/>
            <person name="Hirt R.P."/>
            <person name="Silva J.C."/>
            <person name="Delcher A.L."/>
            <person name="Schatz M."/>
            <person name="Zhao Q."/>
            <person name="Wortman J.R."/>
            <person name="Bidwell S.L."/>
            <person name="Alsmark U.C.M."/>
            <person name="Besteiro S."/>
            <person name="Sicheritz-Ponten T."/>
            <person name="Noel C.J."/>
            <person name="Dacks J.B."/>
            <person name="Foster P.G."/>
            <person name="Simillion C."/>
            <person name="Van de Peer Y."/>
            <person name="Miranda-Saavedra D."/>
            <person name="Barton G.J."/>
            <person name="Westrop G.D."/>
            <person name="Mueller S."/>
            <person name="Dessi D."/>
            <person name="Fiori P.L."/>
            <person name="Ren Q."/>
            <person name="Paulsen I."/>
            <person name="Zhang H."/>
            <person name="Bastida-Corcuera F.D."/>
            <person name="Simoes-Barbosa A."/>
            <person name="Brown M.T."/>
            <person name="Hayes R.D."/>
            <person name="Mukherjee M."/>
            <person name="Okumura C.Y."/>
            <person name="Schneider R."/>
            <person name="Smith A.J."/>
            <person name="Vanacova S."/>
            <person name="Villalvazo M."/>
            <person name="Haas B.J."/>
            <person name="Pertea M."/>
            <person name="Feldblyum T.V."/>
            <person name="Utterback T.R."/>
            <person name="Shu C.L."/>
            <person name="Osoegawa K."/>
            <person name="de Jong P.J."/>
            <person name="Hrdy I."/>
            <person name="Horvathova L."/>
            <person name="Zubacova Z."/>
            <person name="Dolezal P."/>
            <person name="Malik S.B."/>
            <person name="Logsdon J.M. Jr."/>
            <person name="Henze K."/>
            <person name="Gupta A."/>
            <person name="Wang C.C."/>
            <person name="Dunne R.L."/>
            <person name="Upcroft J.A."/>
            <person name="Upcroft P."/>
            <person name="White O."/>
            <person name="Salzberg S.L."/>
            <person name="Tang P."/>
            <person name="Chiu C.-H."/>
            <person name="Lee Y.-S."/>
            <person name="Embley T.M."/>
            <person name="Coombs G.H."/>
            <person name="Mottram J.C."/>
            <person name="Tachezy J."/>
            <person name="Fraser-Liggett C.M."/>
            <person name="Johnson P.J."/>
        </authorList>
    </citation>
    <scope>NUCLEOTIDE SEQUENCE [LARGE SCALE GENOMIC DNA]</scope>
    <source>
        <strain evidence="2">G3</strain>
    </source>
</reference>
<organism evidence="2 3">
    <name type="scientific">Trichomonas vaginalis (strain ATCC PRA-98 / G3)</name>
    <dbReference type="NCBI Taxonomy" id="412133"/>
    <lineage>
        <taxon>Eukaryota</taxon>
        <taxon>Metamonada</taxon>
        <taxon>Parabasalia</taxon>
        <taxon>Trichomonadida</taxon>
        <taxon>Trichomonadidae</taxon>
        <taxon>Trichomonas</taxon>
    </lineage>
</organism>
<dbReference type="InterPro" id="IPR012677">
    <property type="entry name" value="Nucleotide-bd_a/b_plait_sf"/>
</dbReference>
<proteinExistence type="predicted"/>
<dbReference type="RefSeq" id="XP_001320462.1">
    <property type="nucleotide sequence ID" value="XM_001320427.1"/>
</dbReference>
<evidence type="ECO:0000313" key="3">
    <source>
        <dbReference type="Proteomes" id="UP000001542"/>
    </source>
</evidence>
<evidence type="ECO:0000259" key="1">
    <source>
        <dbReference type="Pfam" id="PF00076"/>
    </source>
</evidence>
<dbReference type="EMBL" id="DS113382">
    <property type="protein sequence ID" value="EAY08239.1"/>
    <property type="molecule type" value="Genomic_DNA"/>
</dbReference>
<dbReference type="InterPro" id="IPR035979">
    <property type="entry name" value="RBD_domain_sf"/>
</dbReference>
<dbReference type="OrthoDB" id="439808at2759"/>
<sequence>MAYTLVIFPITIFSRKALETSLNEIGPLIELYIPKKSINQKRQSYALARFLDKETVDKTIKEFDGKEINGVKICCRLLENGRLTSKDKADISKSNLPVYLENIEKSLSNEVYLKYVKRKMNSKATKFEDRYLSATAYPKGMEEFASKDQRDLKPLGHGKTFWSWQYVPQETINKIIKK</sequence>
<keyword evidence="3" id="KW-1185">Reference proteome</keyword>
<protein>
    <recommendedName>
        <fullName evidence="1">RRM domain-containing protein</fullName>
    </recommendedName>
</protein>
<evidence type="ECO:0000313" key="2">
    <source>
        <dbReference type="EMBL" id="EAY08239.1"/>
    </source>
</evidence>
<dbReference type="VEuPathDB" id="TrichDB:TVAG_404070"/>
<dbReference type="SMR" id="A2EGF6"/>
<dbReference type="InterPro" id="IPR000504">
    <property type="entry name" value="RRM_dom"/>
</dbReference>
<gene>
    <name evidence="2" type="ORF">TVAG_404070</name>
</gene>
<dbReference type="Pfam" id="PF00076">
    <property type="entry name" value="RRM_1"/>
    <property type="match status" value="1"/>
</dbReference>
<dbReference type="AlphaFoldDB" id="A2EGF6"/>
<dbReference type="InParanoid" id="A2EGF6"/>
<reference evidence="2" key="1">
    <citation type="submission" date="2006-10" db="EMBL/GenBank/DDBJ databases">
        <authorList>
            <person name="Amadeo P."/>
            <person name="Zhao Q."/>
            <person name="Wortman J."/>
            <person name="Fraser-Liggett C."/>
            <person name="Carlton J."/>
        </authorList>
    </citation>
    <scope>NUCLEOTIDE SEQUENCE</scope>
    <source>
        <strain evidence="2">G3</strain>
    </source>
</reference>
<feature type="domain" description="RRM" evidence="1">
    <location>
        <begin position="14"/>
        <end position="72"/>
    </location>
</feature>
<dbReference type="Proteomes" id="UP000001542">
    <property type="component" value="Unassembled WGS sequence"/>
</dbReference>
<dbReference type="KEGG" id="tva:4766136"/>
<dbReference type="SUPFAM" id="SSF54928">
    <property type="entry name" value="RNA-binding domain, RBD"/>
    <property type="match status" value="1"/>
</dbReference>